<keyword evidence="3" id="KW-1185">Reference proteome</keyword>
<evidence type="ECO:0000313" key="3">
    <source>
        <dbReference type="Proteomes" id="UP000059188"/>
    </source>
</evidence>
<dbReference type="Proteomes" id="UP000059188">
    <property type="component" value="Unassembled WGS sequence"/>
</dbReference>
<dbReference type="EMBL" id="LN679161">
    <property type="protein sequence ID" value="CEL62149.1"/>
    <property type="molecule type" value="Genomic_DNA"/>
</dbReference>
<evidence type="ECO:0000259" key="1">
    <source>
        <dbReference type="Pfam" id="PF00646"/>
    </source>
</evidence>
<reference evidence="2 3" key="1">
    <citation type="submission" date="2014-11" db="EMBL/GenBank/DDBJ databases">
        <authorList>
            <person name="Wibberg Daniel"/>
        </authorList>
    </citation>
    <scope>NUCLEOTIDE SEQUENCE [LARGE SCALE GENOMIC DNA]</scope>
    <source>
        <strain evidence="2">Rhizoctonia solani AG1-IB 7/3/14</strain>
    </source>
</reference>
<gene>
    <name evidence="2" type="ORF">RSOLAG1IB_10244</name>
</gene>
<evidence type="ECO:0000313" key="2">
    <source>
        <dbReference type="EMBL" id="CEL62149.1"/>
    </source>
</evidence>
<dbReference type="AlphaFoldDB" id="A0A0B7FZ84"/>
<sequence length="502" mass="55025">MLLVLSQLPGLEILKCRSVCSTFKRLIDQSKKLQYIIQSNIRGLEPLGDSSSANSDLTKLLSRERSWTMFGSTAGAYSSLRNPPNLMNGPAAKLHSTYDHGKLVLSRGNQVVEHSFDPAQAFDPQEYEIPSFGAECSVTSANDLLVYSTGGEIHIYSKTDGEIVNVLSAPHIGNLGVPSIRRSWIAALFRSERRCDGVLIWNWKSGKLIDTLYDAHSPVLSIAFLDDTTLVAVHTNRSACTARVDTYELSDKQVVLKSSVSLPDAHPSKWYAKADIYTSGESARPGFERMLCNQGIVAIDLEMRIRAPHNPETVTADRRLNAILVIHKHIFTPPYLARSGGPVTPIPWTSWSTNHFRILTGVRLSPQSPVWGHRLVAVGPEIDKVSLFDFCPMGIKAVAQVWKGNGTWGASSYGRGGVSVRAALAERARTLVRASTLGAVVGWFDNLNPTTAQIPYVVSVRRGMIDVVDTMMDESSIVLTMWEGDLSEQSGSTRVIAFNLGS</sequence>
<dbReference type="Gene3D" id="2.130.10.10">
    <property type="entry name" value="YVTN repeat-like/Quinoprotein amine dehydrogenase"/>
    <property type="match status" value="1"/>
</dbReference>
<dbReference type="InterPro" id="IPR015943">
    <property type="entry name" value="WD40/YVTN_repeat-like_dom_sf"/>
</dbReference>
<feature type="domain" description="F-box" evidence="1">
    <location>
        <begin position="2"/>
        <end position="32"/>
    </location>
</feature>
<dbReference type="InterPro" id="IPR001810">
    <property type="entry name" value="F-box_dom"/>
</dbReference>
<dbReference type="Pfam" id="PF00646">
    <property type="entry name" value="F-box"/>
    <property type="match status" value="1"/>
</dbReference>
<dbReference type="OrthoDB" id="2745718at2759"/>
<name>A0A0B7FZ84_THACB</name>
<protein>
    <recommendedName>
        <fullName evidence="1">F-box domain-containing protein</fullName>
    </recommendedName>
</protein>
<dbReference type="InterPro" id="IPR011044">
    <property type="entry name" value="Quino_amine_DH_bsu"/>
</dbReference>
<organism evidence="2 3">
    <name type="scientific">Thanatephorus cucumeris (strain AG1-IB / isolate 7/3/14)</name>
    <name type="common">Lettuce bottom rot fungus</name>
    <name type="synonym">Rhizoctonia solani</name>
    <dbReference type="NCBI Taxonomy" id="1108050"/>
    <lineage>
        <taxon>Eukaryota</taxon>
        <taxon>Fungi</taxon>
        <taxon>Dikarya</taxon>
        <taxon>Basidiomycota</taxon>
        <taxon>Agaricomycotina</taxon>
        <taxon>Agaricomycetes</taxon>
        <taxon>Cantharellales</taxon>
        <taxon>Ceratobasidiaceae</taxon>
        <taxon>Rhizoctonia</taxon>
        <taxon>Rhizoctonia solani AG-1</taxon>
    </lineage>
</organism>
<dbReference type="SUPFAM" id="SSF50969">
    <property type="entry name" value="YVTN repeat-like/Quinoprotein amine dehydrogenase"/>
    <property type="match status" value="1"/>
</dbReference>
<proteinExistence type="predicted"/>
<accession>A0A0B7FZ84</accession>